<protein>
    <recommendedName>
        <fullName evidence="3">histidine kinase</fullName>
        <ecNumber evidence="3">2.7.13.3</ecNumber>
    </recommendedName>
</protein>
<evidence type="ECO:0000256" key="12">
    <source>
        <dbReference type="ARBA" id="ARBA00023136"/>
    </source>
</evidence>
<evidence type="ECO:0000259" key="14">
    <source>
        <dbReference type="PROSITE" id="PS50109"/>
    </source>
</evidence>
<organism evidence="15 16">
    <name type="scientific">Pseudidiomarina halophila</name>
    <dbReference type="NCBI Taxonomy" id="1449799"/>
    <lineage>
        <taxon>Bacteria</taxon>
        <taxon>Pseudomonadati</taxon>
        <taxon>Pseudomonadota</taxon>
        <taxon>Gammaproteobacteria</taxon>
        <taxon>Alteromonadales</taxon>
        <taxon>Idiomarinaceae</taxon>
        <taxon>Pseudidiomarina</taxon>
    </lineage>
</organism>
<keyword evidence="4" id="KW-0597">Phosphoprotein</keyword>
<dbReference type="PANTHER" id="PTHR45569:SF1">
    <property type="entry name" value="SENSOR PROTEIN KDPD"/>
    <property type="match status" value="1"/>
</dbReference>
<dbReference type="SMART" id="SM00388">
    <property type="entry name" value="HisKA"/>
    <property type="match status" value="1"/>
</dbReference>
<accession>A0A432Y080</accession>
<evidence type="ECO:0000256" key="9">
    <source>
        <dbReference type="ARBA" id="ARBA00022840"/>
    </source>
</evidence>
<dbReference type="SUPFAM" id="SSF47384">
    <property type="entry name" value="Homodimeric domain of signal transducing histidine kinase"/>
    <property type="match status" value="1"/>
</dbReference>
<keyword evidence="8" id="KW-0418">Kinase</keyword>
<comment type="caution">
    <text evidence="15">The sequence shown here is derived from an EMBL/GenBank/DDBJ whole genome shotgun (WGS) entry which is preliminary data.</text>
</comment>
<dbReference type="SUPFAM" id="SSF55874">
    <property type="entry name" value="ATPase domain of HSP90 chaperone/DNA topoisomerase II/histidine kinase"/>
    <property type="match status" value="1"/>
</dbReference>
<dbReference type="InterPro" id="IPR036890">
    <property type="entry name" value="HATPase_C_sf"/>
</dbReference>
<dbReference type="GO" id="GO:0005524">
    <property type="term" value="F:ATP binding"/>
    <property type="evidence" value="ECO:0007669"/>
    <property type="project" value="UniProtKB-KW"/>
</dbReference>
<evidence type="ECO:0000256" key="3">
    <source>
        <dbReference type="ARBA" id="ARBA00012438"/>
    </source>
</evidence>
<dbReference type="PANTHER" id="PTHR45569">
    <property type="entry name" value="SENSOR PROTEIN KDPD"/>
    <property type="match status" value="1"/>
</dbReference>
<feature type="transmembrane region" description="Helical" evidence="13">
    <location>
        <begin position="45"/>
        <end position="73"/>
    </location>
</feature>
<keyword evidence="11" id="KW-0902">Two-component regulatory system</keyword>
<keyword evidence="6 13" id="KW-0812">Transmembrane</keyword>
<feature type="transmembrane region" description="Helical" evidence="13">
    <location>
        <begin position="93"/>
        <end position="111"/>
    </location>
</feature>
<evidence type="ECO:0000256" key="2">
    <source>
        <dbReference type="ARBA" id="ARBA00004141"/>
    </source>
</evidence>
<feature type="transmembrane region" description="Helical" evidence="13">
    <location>
        <begin position="12"/>
        <end position="33"/>
    </location>
</feature>
<proteinExistence type="predicted"/>
<evidence type="ECO:0000256" key="5">
    <source>
        <dbReference type="ARBA" id="ARBA00022679"/>
    </source>
</evidence>
<dbReference type="RefSeq" id="WP_126761643.1">
    <property type="nucleotide sequence ID" value="NZ_JBHLTZ010000004.1"/>
</dbReference>
<evidence type="ECO:0000256" key="10">
    <source>
        <dbReference type="ARBA" id="ARBA00022989"/>
    </source>
</evidence>
<evidence type="ECO:0000256" key="7">
    <source>
        <dbReference type="ARBA" id="ARBA00022741"/>
    </source>
</evidence>
<gene>
    <name evidence="15" type="ORF">CWI69_02705</name>
</gene>
<dbReference type="GO" id="GO:0005886">
    <property type="term" value="C:plasma membrane"/>
    <property type="evidence" value="ECO:0007669"/>
    <property type="project" value="TreeGrafter"/>
</dbReference>
<comment type="subcellular location">
    <subcellularLocation>
        <location evidence="2">Membrane</location>
        <topology evidence="2">Multi-pass membrane protein</topology>
    </subcellularLocation>
</comment>
<dbReference type="Gene3D" id="3.30.565.10">
    <property type="entry name" value="Histidine kinase-like ATPase, C-terminal domain"/>
    <property type="match status" value="1"/>
</dbReference>
<feature type="domain" description="Histidine kinase" evidence="14">
    <location>
        <begin position="132"/>
        <end position="348"/>
    </location>
</feature>
<dbReference type="SMART" id="SM00387">
    <property type="entry name" value="HATPase_c"/>
    <property type="match status" value="1"/>
</dbReference>
<dbReference type="EMBL" id="PIPW01000001">
    <property type="protein sequence ID" value="RUO54344.1"/>
    <property type="molecule type" value="Genomic_DNA"/>
</dbReference>
<dbReference type="AlphaFoldDB" id="A0A432Y080"/>
<dbReference type="Gene3D" id="1.20.120.620">
    <property type="entry name" value="Backbone structure of the membrane domain of e. Coli histidine kinase receptor kdpd"/>
    <property type="match status" value="1"/>
</dbReference>
<dbReference type="CDD" id="cd00082">
    <property type="entry name" value="HisKA"/>
    <property type="match status" value="1"/>
</dbReference>
<evidence type="ECO:0000256" key="6">
    <source>
        <dbReference type="ARBA" id="ARBA00022692"/>
    </source>
</evidence>
<evidence type="ECO:0000313" key="16">
    <source>
        <dbReference type="Proteomes" id="UP000287198"/>
    </source>
</evidence>
<keyword evidence="10 13" id="KW-1133">Transmembrane helix</keyword>
<keyword evidence="7" id="KW-0547">Nucleotide-binding</keyword>
<dbReference type="InterPro" id="IPR025201">
    <property type="entry name" value="KdpD_TM"/>
</dbReference>
<evidence type="ECO:0000256" key="1">
    <source>
        <dbReference type="ARBA" id="ARBA00000085"/>
    </source>
</evidence>
<dbReference type="InterPro" id="IPR003661">
    <property type="entry name" value="HisK_dim/P_dom"/>
</dbReference>
<dbReference type="Proteomes" id="UP000287198">
    <property type="component" value="Unassembled WGS sequence"/>
</dbReference>
<dbReference type="Pfam" id="PF02518">
    <property type="entry name" value="HATPase_c"/>
    <property type="match status" value="1"/>
</dbReference>
<dbReference type="InterPro" id="IPR003594">
    <property type="entry name" value="HATPase_dom"/>
</dbReference>
<reference evidence="16" key="1">
    <citation type="journal article" date="2018" name="Front. Microbiol.">
        <title>Genome-Based Analysis Reveals the Taxonomy and Diversity of the Family Idiomarinaceae.</title>
        <authorList>
            <person name="Liu Y."/>
            <person name="Lai Q."/>
            <person name="Shao Z."/>
        </authorList>
    </citation>
    <scope>NUCLEOTIDE SEQUENCE [LARGE SCALE GENOMIC DNA]</scope>
    <source>
        <strain evidence="16">BH195</strain>
    </source>
</reference>
<dbReference type="Pfam" id="PF00512">
    <property type="entry name" value="HisKA"/>
    <property type="match status" value="1"/>
</dbReference>
<dbReference type="InterPro" id="IPR036097">
    <property type="entry name" value="HisK_dim/P_sf"/>
</dbReference>
<dbReference type="InterPro" id="IPR052023">
    <property type="entry name" value="Histidine_kinase_KdpD"/>
</dbReference>
<name>A0A432Y080_9GAMM</name>
<keyword evidence="16" id="KW-1185">Reference proteome</keyword>
<comment type="catalytic activity">
    <reaction evidence="1">
        <text>ATP + protein L-histidine = ADP + protein N-phospho-L-histidine.</text>
        <dbReference type="EC" id="2.7.13.3"/>
    </reaction>
</comment>
<evidence type="ECO:0000313" key="15">
    <source>
        <dbReference type="EMBL" id="RUO54344.1"/>
    </source>
</evidence>
<sequence length="361" mass="40093">MKSRFVWSRHQLVMEFILVLAVMALTGVLAFILERWLLPSSGTALLLLLGVIGSAVLTSFRGAVFAAFIGALTFNVMFTTPRGTLHMAELDEIATLGVFIGTAMISSYWVLRDRFARSELRAAELKSQLLLSLSHDLRTPLASVVGNLTTLLDYSPRLTRTEQNELISNAIREADRLQHYLENLLQATRLEYKSVQVNKQPIAITQLMQAVIDRFDPEESPALLEIEANGVCVNAQPALLEQAIYNILDNAFRYRATETQVQVRSHYNALTNQLQLTIVNSVREDFDAKQLESWGQPFISHRIRDRGDGGLGLGIAVAYGIIAAHEGEITAELDEHQRELSVSIIFRDIATEALTAGANDS</sequence>
<keyword evidence="12 13" id="KW-0472">Membrane</keyword>
<evidence type="ECO:0000256" key="11">
    <source>
        <dbReference type="ARBA" id="ARBA00023012"/>
    </source>
</evidence>
<dbReference type="Gene3D" id="1.10.287.130">
    <property type="match status" value="1"/>
</dbReference>
<dbReference type="InterPro" id="IPR038318">
    <property type="entry name" value="KdpD_sf"/>
</dbReference>
<dbReference type="InterPro" id="IPR005467">
    <property type="entry name" value="His_kinase_dom"/>
</dbReference>
<keyword evidence="9" id="KW-0067">ATP-binding</keyword>
<evidence type="ECO:0000256" key="8">
    <source>
        <dbReference type="ARBA" id="ARBA00022777"/>
    </source>
</evidence>
<evidence type="ECO:0000256" key="4">
    <source>
        <dbReference type="ARBA" id="ARBA00022553"/>
    </source>
</evidence>
<dbReference type="PROSITE" id="PS50109">
    <property type="entry name" value="HIS_KIN"/>
    <property type="match status" value="1"/>
</dbReference>
<dbReference type="EC" id="2.7.13.3" evidence="3"/>
<dbReference type="OrthoDB" id="9806130at2"/>
<dbReference type="Pfam" id="PF13493">
    <property type="entry name" value="DUF4118"/>
    <property type="match status" value="1"/>
</dbReference>
<dbReference type="GO" id="GO:0000155">
    <property type="term" value="F:phosphorelay sensor kinase activity"/>
    <property type="evidence" value="ECO:0007669"/>
    <property type="project" value="InterPro"/>
</dbReference>
<keyword evidence="5" id="KW-0808">Transferase</keyword>
<evidence type="ECO:0000256" key="13">
    <source>
        <dbReference type="SAM" id="Phobius"/>
    </source>
</evidence>